<name>A0A0L8AA17_9GAMM</name>
<accession>A0A0L8AA17</accession>
<comment type="caution">
    <text evidence="7">The sequence shown here is derived from an EMBL/GenBank/DDBJ whole genome shotgun (WGS) entry which is preliminary data.</text>
</comment>
<dbReference type="InterPro" id="IPR036259">
    <property type="entry name" value="MFS_trans_sf"/>
</dbReference>
<feature type="transmembrane region" description="Helical" evidence="5">
    <location>
        <begin position="324"/>
        <end position="345"/>
    </location>
</feature>
<evidence type="ECO:0000256" key="5">
    <source>
        <dbReference type="SAM" id="Phobius"/>
    </source>
</evidence>
<keyword evidence="3 5" id="KW-1133">Transmembrane helix</keyword>
<keyword evidence="2 5" id="KW-0812">Transmembrane</keyword>
<feature type="transmembrane region" description="Helical" evidence="5">
    <location>
        <begin position="196"/>
        <end position="216"/>
    </location>
</feature>
<evidence type="ECO:0000256" key="1">
    <source>
        <dbReference type="ARBA" id="ARBA00004141"/>
    </source>
</evidence>
<feature type="transmembrane region" description="Helical" evidence="5">
    <location>
        <begin position="12"/>
        <end position="34"/>
    </location>
</feature>
<dbReference type="RefSeq" id="WP_010483745.1">
    <property type="nucleotide sequence ID" value="NZ_AJLO02000024.1"/>
</dbReference>
<evidence type="ECO:0000256" key="4">
    <source>
        <dbReference type="ARBA" id="ARBA00023136"/>
    </source>
</evidence>
<dbReference type="SUPFAM" id="SSF103473">
    <property type="entry name" value="MFS general substrate transporter"/>
    <property type="match status" value="1"/>
</dbReference>
<gene>
    <name evidence="7" type="ORF">W7K_11735</name>
</gene>
<dbReference type="PANTHER" id="PTHR23514">
    <property type="entry name" value="BYPASS OF STOP CODON PROTEIN 6"/>
    <property type="match status" value="1"/>
</dbReference>
<evidence type="ECO:0000256" key="3">
    <source>
        <dbReference type="ARBA" id="ARBA00022989"/>
    </source>
</evidence>
<sequence>MSLANRARAEQHATRAAFFIPGFATALWATLVPFAKARTEINDATLGLVLLCLGAGSLLAMPLSGVLAARLGCRRVMVASSLLICLTVPGLALAGSAWTLGLVLFVFGAAVGAMDCTMNVQAVIVEREARRVMMSGFHAFFSIGGFLGAATMTVLLSAQLPPIASVLIGVGAMLLALLLSAAYWHSERMPHDTPMLALPHGIVLFIGVLAFVAFLGEGAMLDWSAVFLSDVRRVDASLAGIGYVTFTLTMTIARLFGDALVARVGRQRAIVLGALLAAAGVLVLTLVTPWQASLAGYVLVGLGCANIAPALFSLAGHQTRMPGALAITAVSTLGFAGILAGPALIGFAATHFGLIAAFIGVATALLLVAVSTRWLRV</sequence>
<protein>
    <submittedName>
        <fullName evidence="7">MFS transporter</fullName>
    </submittedName>
</protein>
<dbReference type="Proteomes" id="UP000036890">
    <property type="component" value="Unassembled WGS sequence"/>
</dbReference>
<dbReference type="CDD" id="cd17393">
    <property type="entry name" value="MFS_MosC_like"/>
    <property type="match status" value="1"/>
</dbReference>
<evidence type="ECO:0000256" key="2">
    <source>
        <dbReference type="ARBA" id="ARBA00022692"/>
    </source>
</evidence>
<proteinExistence type="predicted"/>
<dbReference type="GO" id="GO:0022857">
    <property type="term" value="F:transmembrane transporter activity"/>
    <property type="evidence" value="ECO:0007669"/>
    <property type="project" value="InterPro"/>
</dbReference>
<dbReference type="EMBL" id="AJLO02000024">
    <property type="protein sequence ID" value="KOE99056.1"/>
    <property type="molecule type" value="Genomic_DNA"/>
</dbReference>
<feature type="transmembrane region" description="Helical" evidence="5">
    <location>
        <begin position="163"/>
        <end position="184"/>
    </location>
</feature>
<dbReference type="AlphaFoldDB" id="A0A0L8AA17"/>
<feature type="transmembrane region" description="Helical" evidence="5">
    <location>
        <begin position="269"/>
        <end position="288"/>
    </location>
</feature>
<dbReference type="Gene3D" id="1.20.1250.20">
    <property type="entry name" value="MFS general substrate transporter like domains"/>
    <property type="match status" value="2"/>
</dbReference>
<feature type="transmembrane region" description="Helical" evidence="5">
    <location>
        <begin position="351"/>
        <end position="370"/>
    </location>
</feature>
<evidence type="ECO:0000259" key="6">
    <source>
        <dbReference type="PROSITE" id="PS50850"/>
    </source>
</evidence>
<feature type="transmembrane region" description="Helical" evidence="5">
    <location>
        <begin position="46"/>
        <end position="69"/>
    </location>
</feature>
<dbReference type="PROSITE" id="PS50850">
    <property type="entry name" value="MFS"/>
    <property type="match status" value="1"/>
</dbReference>
<feature type="transmembrane region" description="Helical" evidence="5">
    <location>
        <begin position="104"/>
        <end position="125"/>
    </location>
</feature>
<feature type="transmembrane region" description="Helical" evidence="5">
    <location>
        <begin position="236"/>
        <end position="257"/>
    </location>
</feature>
<dbReference type="GO" id="GO:0016020">
    <property type="term" value="C:membrane"/>
    <property type="evidence" value="ECO:0007669"/>
    <property type="project" value="UniProtKB-SubCell"/>
</dbReference>
<keyword evidence="4 5" id="KW-0472">Membrane</keyword>
<dbReference type="PANTHER" id="PTHR23514:SF13">
    <property type="entry name" value="INNER MEMBRANE PROTEIN YBJJ"/>
    <property type="match status" value="1"/>
</dbReference>
<organism evidence="7 8">
    <name type="scientific">Stenotrophomonas geniculata N1</name>
    <dbReference type="NCBI Taxonomy" id="1167641"/>
    <lineage>
        <taxon>Bacteria</taxon>
        <taxon>Pseudomonadati</taxon>
        <taxon>Pseudomonadota</taxon>
        <taxon>Gammaproteobacteria</taxon>
        <taxon>Lysobacterales</taxon>
        <taxon>Lysobacteraceae</taxon>
        <taxon>Stenotrophomonas</taxon>
    </lineage>
</organism>
<feature type="transmembrane region" description="Helical" evidence="5">
    <location>
        <begin position="137"/>
        <end position="157"/>
    </location>
</feature>
<comment type="subcellular location">
    <subcellularLocation>
        <location evidence="1">Membrane</location>
        <topology evidence="1">Multi-pass membrane protein</topology>
    </subcellularLocation>
</comment>
<dbReference type="InterPro" id="IPR011701">
    <property type="entry name" value="MFS"/>
</dbReference>
<feature type="transmembrane region" description="Helical" evidence="5">
    <location>
        <begin position="294"/>
        <end position="312"/>
    </location>
</feature>
<evidence type="ECO:0000313" key="8">
    <source>
        <dbReference type="Proteomes" id="UP000036890"/>
    </source>
</evidence>
<feature type="domain" description="Major facilitator superfamily (MFS) profile" evidence="6">
    <location>
        <begin position="202"/>
        <end position="377"/>
    </location>
</feature>
<dbReference type="OrthoDB" id="9810941at2"/>
<evidence type="ECO:0000313" key="7">
    <source>
        <dbReference type="EMBL" id="KOE99056.1"/>
    </source>
</evidence>
<dbReference type="InterPro" id="IPR051788">
    <property type="entry name" value="MFS_Transporter"/>
</dbReference>
<dbReference type="Pfam" id="PF07690">
    <property type="entry name" value="MFS_1"/>
    <property type="match status" value="2"/>
</dbReference>
<reference evidence="7 8" key="1">
    <citation type="journal article" date="2012" name="J. Bacteriol.">
        <title>Genome sequence of a novel nicotine-degrading strain, Pseudomonas geniculata N1.</title>
        <authorList>
            <person name="Tang H."/>
            <person name="Yu H."/>
            <person name="Tai C."/>
            <person name="Huang K."/>
            <person name="Liu Y."/>
            <person name="Wang L."/>
            <person name="Yao Y."/>
            <person name="Wu G."/>
            <person name="Xu P."/>
        </authorList>
    </citation>
    <scope>NUCLEOTIDE SEQUENCE [LARGE SCALE GENOMIC DNA]</scope>
    <source>
        <strain evidence="7 8">N1</strain>
    </source>
</reference>
<feature type="transmembrane region" description="Helical" evidence="5">
    <location>
        <begin position="76"/>
        <end position="98"/>
    </location>
</feature>
<dbReference type="InterPro" id="IPR020846">
    <property type="entry name" value="MFS_dom"/>
</dbReference>